<feature type="signal peptide" evidence="1">
    <location>
        <begin position="1"/>
        <end position="26"/>
    </location>
</feature>
<gene>
    <name evidence="2" type="ORF">G3I74_01485</name>
</gene>
<evidence type="ECO:0000313" key="3">
    <source>
        <dbReference type="Proteomes" id="UP000484885"/>
    </source>
</evidence>
<reference evidence="2 3" key="1">
    <citation type="submission" date="2020-02" db="EMBL/GenBank/DDBJ databases">
        <authorList>
            <person name="Zhang X.-Y."/>
        </authorList>
    </citation>
    <scope>NUCLEOTIDE SEQUENCE [LARGE SCALE GENOMIC DNA]</scope>
    <source>
        <strain evidence="2 3">C33</strain>
    </source>
</reference>
<dbReference type="RefSeq" id="WP_164209487.1">
    <property type="nucleotide sequence ID" value="NZ_JAAGSC010000030.1"/>
</dbReference>
<dbReference type="EMBL" id="JAAGSC010000030">
    <property type="protein sequence ID" value="NDY94401.1"/>
    <property type="molecule type" value="Genomic_DNA"/>
</dbReference>
<name>A0A845V294_9GAMM</name>
<protein>
    <recommendedName>
        <fullName evidence="4">Peptidyl-Asp metalloendopeptidase</fullName>
    </recommendedName>
</protein>
<evidence type="ECO:0000313" key="2">
    <source>
        <dbReference type="EMBL" id="NDY94401.1"/>
    </source>
</evidence>
<keyword evidence="1" id="KW-0732">Signal</keyword>
<dbReference type="AlphaFoldDB" id="A0A845V294"/>
<proteinExistence type="predicted"/>
<accession>A0A845V294</accession>
<comment type="caution">
    <text evidence="2">The sequence shown here is derived from an EMBL/GenBank/DDBJ whole genome shotgun (WGS) entry which is preliminary data.</text>
</comment>
<dbReference type="InterPro" id="IPR024079">
    <property type="entry name" value="MetalloPept_cat_dom_sf"/>
</dbReference>
<dbReference type="Pfam" id="PF13688">
    <property type="entry name" value="Reprolysin_5"/>
    <property type="match status" value="1"/>
</dbReference>
<dbReference type="GO" id="GO:0008237">
    <property type="term" value="F:metallopeptidase activity"/>
    <property type="evidence" value="ECO:0007669"/>
    <property type="project" value="InterPro"/>
</dbReference>
<feature type="chain" id="PRO_5032399377" description="Peptidyl-Asp metalloendopeptidase" evidence="1">
    <location>
        <begin position="27"/>
        <end position="617"/>
    </location>
</feature>
<dbReference type="SUPFAM" id="SSF55486">
    <property type="entry name" value="Metalloproteases ('zincins'), catalytic domain"/>
    <property type="match status" value="1"/>
</dbReference>
<dbReference type="Proteomes" id="UP000484885">
    <property type="component" value="Unassembled WGS sequence"/>
</dbReference>
<keyword evidence="3" id="KW-1185">Reference proteome</keyword>
<evidence type="ECO:0008006" key="4">
    <source>
        <dbReference type="Google" id="ProtNLM"/>
    </source>
</evidence>
<sequence length="617" mass="67937">MIAYARRTRTALCMLTVSLLFSFALASASQPRSGSIDFTADDLITRTEIEITFPDGTTRKLIKERVVEYGDGEYVWIGNELGSPSNSVILSVADGAIDGLFDGFKFLSSIAVDADSEATVEELNPSDFQREGEPVVPEEVPSIFRDRFEEGSESGITLERSACTDSAANIRVLVAYTDQTAAATNSVQALINRMIEQANLSFRDSRLYTDAGNTQFIQLELAHIMRVDYPDQFVEGDKANEAAQSSALNHLRRKNSGRLDAVHHARDWHAADIVVLLVNNFGSGVAYLAADQLFRPDEYAFAVVNRSQINAHTFTHEIGHIFGAKHERAEHFVLPWQYQFGHVDVAGFQRTVMSYGAECTDANKFCFRRAIFSSPDLTYWDGRVAGSSGENNRRKMMENAQKVACFRESQETGPSEITVNIRGSILSIETTTPNGGTVPQDLTDIIQEGDSVEVQYTFNWPAEDFSDDPNVGWYREAVVDFRVLITGSNGYSYSWNSPGASVQVDSLDRLDRLIVITGGPIAPVFGTPVFGNTPSYQLVYGNPYDGPFLGESIDIPTSGFLGLRGSIVIQYNDANASGEFVNTRIIFTTTSVSTADQTGFDQLAATKKRLYPDLAKP</sequence>
<organism evidence="2 3">
    <name type="scientific">Wenzhouxiangella limi</name>
    <dbReference type="NCBI Taxonomy" id="2707351"/>
    <lineage>
        <taxon>Bacteria</taxon>
        <taxon>Pseudomonadati</taxon>
        <taxon>Pseudomonadota</taxon>
        <taxon>Gammaproteobacteria</taxon>
        <taxon>Chromatiales</taxon>
        <taxon>Wenzhouxiangellaceae</taxon>
        <taxon>Wenzhouxiangella</taxon>
    </lineage>
</organism>
<evidence type="ECO:0000256" key="1">
    <source>
        <dbReference type="SAM" id="SignalP"/>
    </source>
</evidence>
<dbReference type="Gene3D" id="3.40.390.10">
    <property type="entry name" value="Collagenase (Catalytic Domain)"/>
    <property type="match status" value="1"/>
</dbReference>